<feature type="domain" description="N-acetyltransferase" evidence="4">
    <location>
        <begin position="1"/>
        <end position="168"/>
    </location>
</feature>
<evidence type="ECO:0000256" key="2">
    <source>
        <dbReference type="ARBA" id="ARBA00023315"/>
    </source>
</evidence>
<keyword evidence="1 3" id="KW-0808">Transferase</keyword>
<feature type="site" description="Crucial for catalytic activity" evidence="3">
    <location>
        <position position="37"/>
    </location>
</feature>
<dbReference type="EC" id="2.3.1.108" evidence="3"/>
<comment type="similarity">
    <text evidence="3">Belongs to the acetyltransferase ATAT1 family.</text>
</comment>
<evidence type="ECO:0000313" key="6">
    <source>
        <dbReference type="Proteomes" id="UP000053237"/>
    </source>
</evidence>
<organism evidence="5 6">
    <name type="scientific">Albugo candida</name>
    <dbReference type="NCBI Taxonomy" id="65357"/>
    <lineage>
        <taxon>Eukaryota</taxon>
        <taxon>Sar</taxon>
        <taxon>Stramenopiles</taxon>
        <taxon>Oomycota</taxon>
        <taxon>Peronosporomycetes</taxon>
        <taxon>Albuginales</taxon>
        <taxon>Albuginaceae</taxon>
        <taxon>Albugo</taxon>
    </lineage>
</organism>
<dbReference type="EMBL" id="CAIX01000082">
    <property type="protein sequence ID" value="CCI44922.1"/>
    <property type="molecule type" value="Genomic_DNA"/>
</dbReference>
<evidence type="ECO:0000313" key="5">
    <source>
        <dbReference type="EMBL" id="CCI44922.1"/>
    </source>
</evidence>
<protein>
    <recommendedName>
        <fullName evidence="3">Alpha-tubulin N-acetyltransferase</fullName>
        <shortName evidence="3">Alpha-TAT</shortName>
        <shortName evidence="3">TAT</shortName>
        <ecNumber evidence="3">2.3.1.108</ecNumber>
    </recommendedName>
    <alternativeName>
        <fullName evidence="3">Acetyltransferase mec-17 homolog</fullName>
    </alternativeName>
</protein>
<dbReference type="GO" id="GO:0070507">
    <property type="term" value="P:regulation of microtubule cytoskeleton organization"/>
    <property type="evidence" value="ECO:0007669"/>
    <property type="project" value="UniProtKB-UniRule"/>
</dbReference>
<dbReference type="AlphaFoldDB" id="A0A024GF33"/>
<name>A0A024GF33_9STRA</name>
<sequence>MSGKVKIQIVERAEEFCNDPKLASQFDHLGDCSAKAQHLSESISSVALFSHQVKQIRKCKIYIARIQSESVGFLRIGIKHLYLLNSKEKFVEREALSLLDFYVKESFQRHRIGLRLFHSMLELEHVESPEQLAYDRPSPKLIAFLKKHYDIDDHKVQPNNFVIFPTFFQLCSNQT</sequence>
<dbReference type="PANTHER" id="PTHR12327:SF0">
    <property type="entry name" value="ALPHA-TUBULIN N-ACETYLTRANSFERASE 1"/>
    <property type="match status" value="1"/>
</dbReference>
<evidence type="ECO:0000259" key="4">
    <source>
        <dbReference type="PROSITE" id="PS51730"/>
    </source>
</evidence>
<dbReference type="InParanoid" id="A0A024GF33"/>
<comment type="function">
    <text evidence="3">Specifically acetylates 'Lys-40' in alpha-tubulin on the lumenal side of microtubules. Promotes microtubule destabilization and accelerates microtubule dynamics; this activity may be independent of acetylation activity. Acetylates alpha-tubulin with a slow enzymatic rate, due to a catalytic site that is not optimized for acetyl transfer. Enters the microtubule through each end and diffuses quickly throughout the lumen of microtubules. Acetylates only long/old microtubules because of its slow acetylation rate since it does not have time to act on dynamically unstable microtubules before the enzyme is released.</text>
</comment>
<feature type="binding site" evidence="3">
    <location>
        <begin position="138"/>
        <end position="147"/>
    </location>
    <ligand>
        <name>acetyl-CoA</name>
        <dbReference type="ChEBI" id="CHEBI:57288"/>
    </ligand>
</feature>
<evidence type="ECO:0000256" key="1">
    <source>
        <dbReference type="ARBA" id="ARBA00022679"/>
    </source>
</evidence>
<proteinExistence type="inferred from homology"/>
<dbReference type="Pfam" id="PF05301">
    <property type="entry name" value="Acetyltransf_16"/>
    <property type="match status" value="1"/>
</dbReference>
<dbReference type="Proteomes" id="UP000053237">
    <property type="component" value="Unassembled WGS sequence"/>
</dbReference>
<dbReference type="GO" id="GO:0005874">
    <property type="term" value="C:microtubule"/>
    <property type="evidence" value="ECO:0007669"/>
    <property type="project" value="InterPro"/>
</dbReference>
<reference evidence="5 6" key="1">
    <citation type="submission" date="2012-05" db="EMBL/GenBank/DDBJ databases">
        <title>Recombination and specialization in a pathogen metapopulation.</title>
        <authorList>
            <person name="Gardiner A."/>
            <person name="Kemen E."/>
            <person name="Schultz-Larsen T."/>
            <person name="MacLean D."/>
            <person name="Van Oosterhout C."/>
            <person name="Jones J.D.G."/>
        </authorList>
    </citation>
    <scope>NUCLEOTIDE SEQUENCE [LARGE SCALE GENOMIC DNA]</scope>
    <source>
        <strain evidence="5 6">Ac Nc2</strain>
    </source>
</reference>
<keyword evidence="2 3" id="KW-0012">Acyltransferase</keyword>
<dbReference type="InterPro" id="IPR038746">
    <property type="entry name" value="Atat"/>
</dbReference>
<dbReference type="GO" id="GO:0019799">
    <property type="term" value="F:tubulin N-acetyltransferase activity"/>
    <property type="evidence" value="ECO:0007669"/>
    <property type="project" value="UniProtKB-UniRule"/>
</dbReference>
<dbReference type="HAMAP" id="MF_03130">
    <property type="entry name" value="mec17"/>
    <property type="match status" value="1"/>
</dbReference>
<comment type="caution">
    <text evidence="3">Lacks conserved residue(s) required for the propagation of feature annotation.</text>
</comment>
<accession>A0A024GF33</accession>
<gene>
    <name evidence="5" type="ORF">BN9_057460</name>
</gene>
<dbReference type="OrthoDB" id="447510at2759"/>
<evidence type="ECO:0000256" key="3">
    <source>
        <dbReference type="HAMAP-Rule" id="MF_03130"/>
    </source>
</evidence>
<dbReference type="PANTHER" id="PTHR12327">
    <property type="entry name" value="ALPHA-TUBULIN N-ACETYLTRANSFERASE 1"/>
    <property type="match status" value="1"/>
</dbReference>
<dbReference type="PROSITE" id="PS51730">
    <property type="entry name" value="GNAT_ATAT"/>
    <property type="match status" value="1"/>
</dbReference>
<dbReference type="Gene3D" id="3.40.630.30">
    <property type="match status" value="1"/>
</dbReference>
<dbReference type="InterPro" id="IPR007965">
    <property type="entry name" value="GNAT_ATAT"/>
</dbReference>
<comment type="caution">
    <text evidence="5">The sequence shown here is derived from an EMBL/GenBank/DDBJ whole genome shotgun (WGS) entry which is preliminary data.</text>
</comment>
<comment type="catalytic activity">
    <reaction evidence="3">
        <text>L-lysyl-[alpha-tubulin] + acetyl-CoA = N(6)-acetyl-L-lysyl-[alpha-tubulin] + CoA + H(+)</text>
        <dbReference type="Rhea" id="RHEA:15277"/>
        <dbReference type="Rhea" id="RHEA-COMP:11278"/>
        <dbReference type="Rhea" id="RHEA-COMP:11279"/>
        <dbReference type="ChEBI" id="CHEBI:15378"/>
        <dbReference type="ChEBI" id="CHEBI:29969"/>
        <dbReference type="ChEBI" id="CHEBI:57287"/>
        <dbReference type="ChEBI" id="CHEBI:57288"/>
        <dbReference type="ChEBI" id="CHEBI:61930"/>
        <dbReference type="EC" id="2.3.1.108"/>
    </reaction>
</comment>
<keyword evidence="6" id="KW-1185">Reference proteome</keyword>